<evidence type="ECO:0000256" key="7">
    <source>
        <dbReference type="ARBA" id="ARBA00022723"/>
    </source>
</evidence>
<dbReference type="SUPFAM" id="SSF142019">
    <property type="entry name" value="Nqo1 FMN-binding domain-like"/>
    <property type="match status" value="1"/>
</dbReference>
<comment type="similarity">
    <text evidence="3">Belongs to the complex I 51 kDa subunit family.</text>
</comment>
<dbReference type="InterPro" id="IPR037207">
    <property type="entry name" value="Nuop51_4Fe4S-bd_sf"/>
</dbReference>
<keyword evidence="8" id="KW-0408">Iron</keyword>
<dbReference type="GO" id="GO:0051539">
    <property type="term" value="F:4 iron, 4 sulfur cluster binding"/>
    <property type="evidence" value="ECO:0007669"/>
    <property type="project" value="UniProtKB-KW"/>
</dbReference>
<protein>
    <submittedName>
        <fullName evidence="12">NADH-quinone oxidoreductase subunit E</fullName>
    </submittedName>
</protein>
<dbReference type="GO" id="GO:0003954">
    <property type="term" value="F:NADH dehydrogenase activity"/>
    <property type="evidence" value="ECO:0007669"/>
    <property type="project" value="TreeGrafter"/>
</dbReference>
<dbReference type="OrthoDB" id="9805533at2"/>
<dbReference type="EMBL" id="RPFW01000001">
    <property type="protein sequence ID" value="TVZ07372.1"/>
    <property type="molecule type" value="Genomic_DNA"/>
</dbReference>
<name>A0A6P2C7G7_9ACTN</name>
<evidence type="ECO:0000256" key="6">
    <source>
        <dbReference type="ARBA" id="ARBA00022643"/>
    </source>
</evidence>
<evidence type="ECO:0000256" key="3">
    <source>
        <dbReference type="ARBA" id="ARBA00007523"/>
    </source>
</evidence>
<dbReference type="InterPro" id="IPR037225">
    <property type="entry name" value="Nuo51_FMN-bd_sf"/>
</dbReference>
<evidence type="ECO:0000256" key="2">
    <source>
        <dbReference type="ARBA" id="ARBA00001966"/>
    </source>
</evidence>
<dbReference type="InterPro" id="IPR019575">
    <property type="entry name" value="Nuop51_4Fe4S-bd"/>
</dbReference>
<evidence type="ECO:0000313" key="12">
    <source>
        <dbReference type="EMBL" id="TVZ07372.1"/>
    </source>
</evidence>
<evidence type="ECO:0000256" key="1">
    <source>
        <dbReference type="ARBA" id="ARBA00001917"/>
    </source>
</evidence>
<evidence type="ECO:0000256" key="10">
    <source>
        <dbReference type="SAM" id="MobiDB-lite"/>
    </source>
</evidence>
<dbReference type="GO" id="GO:0046872">
    <property type="term" value="F:metal ion binding"/>
    <property type="evidence" value="ECO:0007669"/>
    <property type="project" value="UniProtKB-KW"/>
</dbReference>
<dbReference type="AlphaFoldDB" id="A0A6P2C7G7"/>
<evidence type="ECO:0000256" key="5">
    <source>
        <dbReference type="ARBA" id="ARBA00022630"/>
    </source>
</evidence>
<sequence>MTESAPNAVTELPRLLPPPDAPGGRRSHDWYAHANRHGRLPYRDQQGVLIRDIEVAGLTGRGGAAFPVHRKLQAVSDAARQRRRAPVVIANGAESEPASDKDATLLWLSPHLVLDGLQLAAEAVGADTAIVYTHASRARDVGSRLNEALQARQAAGVDRVAVTLAEAPARFLSGQETAMVSHLSGGPAIPAFVPPRITERGLNGAPTLVQNVETLAHLALIARRGPRWFRSVGTQAEPGSMLTTVRRADGKPRITEVPLGIPLRELTGDLAPDAAVLLGGFHGTWLTGAQARILTLDNRSLATAQSRVGAGIVITLPAGRCGLVETARVVRYLALESAGQCGPCLNGLPRMAAALAEIAGGRARPQTLADVERWAGLVTGRGACHHPDGTARFVRSALRTFAAELDFHKRGRCSAASTEPFLPVPQATARTEEDWI</sequence>
<dbReference type="Gene3D" id="1.20.1440.230">
    <property type="entry name" value="NADH-ubiquinone oxidoreductase 51kDa subunit, iron-sulphur binding domain"/>
    <property type="match status" value="1"/>
</dbReference>
<comment type="cofactor">
    <cofactor evidence="1">
        <name>FMN</name>
        <dbReference type="ChEBI" id="CHEBI:58210"/>
    </cofactor>
</comment>
<evidence type="ECO:0000259" key="11">
    <source>
        <dbReference type="SMART" id="SM00928"/>
    </source>
</evidence>
<dbReference type="Pfam" id="PF10589">
    <property type="entry name" value="NADH_4Fe-4S"/>
    <property type="match status" value="1"/>
</dbReference>
<dbReference type="Gene3D" id="3.10.20.600">
    <property type="match status" value="1"/>
</dbReference>
<keyword evidence="13" id="KW-1185">Reference proteome</keyword>
<keyword evidence="4" id="KW-0004">4Fe-4S</keyword>
<evidence type="ECO:0000256" key="9">
    <source>
        <dbReference type="ARBA" id="ARBA00023014"/>
    </source>
</evidence>
<dbReference type="Gene3D" id="3.40.50.11540">
    <property type="entry name" value="NADH-ubiquinone oxidoreductase 51kDa subunit"/>
    <property type="match status" value="1"/>
</dbReference>
<evidence type="ECO:0000313" key="13">
    <source>
        <dbReference type="Proteomes" id="UP000460272"/>
    </source>
</evidence>
<reference evidence="12 13" key="1">
    <citation type="submission" date="2018-11" db="EMBL/GenBank/DDBJ databases">
        <title>Trebonia kvetii gen.nov., sp.nov., a novel acidophilic actinobacterium, and proposal of the new actinobacterial family Treboniaceae fam. nov.</title>
        <authorList>
            <person name="Rapoport D."/>
            <person name="Sagova-Mareckova M."/>
            <person name="Sedlacek I."/>
            <person name="Provaznik J."/>
            <person name="Kralova S."/>
            <person name="Pavlinic D."/>
            <person name="Benes V."/>
            <person name="Kopecky J."/>
        </authorList>
    </citation>
    <scope>NUCLEOTIDE SEQUENCE [LARGE SCALE GENOMIC DNA]</scope>
    <source>
        <strain evidence="12 13">15Tr583</strain>
    </source>
</reference>
<dbReference type="Proteomes" id="UP000460272">
    <property type="component" value="Unassembled WGS sequence"/>
</dbReference>
<evidence type="ECO:0000256" key="4">
    <source>
        <dbReference type="ARBA" id="ARBA00022485"/>
    </source>
</evidence>
<keyword evidence="6" id="KW-0288">FMN</keyword>
<gene>
    <name evidence="12" type="ORF">EAS64_01475</name>
</gene>
<feature type="domain" description="NADH-ubiquinone oxidoreductase 51kDa subunit iron-sulphur binding" evidence="11">
    <location>
        <begin position="323"/>
        <end position="368"/>
    </location>
</feature>
<comment type="cofactor">
    <cofactor evidence="2">
        <name>[4Fe-4S] cluster</name>
        <dbReference type="ChEBI" id="CHEBI:49883"/>
    </cofactor>
</comment>
<comment type="caution">
    <text evidence="12">The sequence shown here is derived from an EMBL/GenBank/DDBJ whole genome shotgun (WGS) entry which is preliminary data.</text>
</comment>
<dbReference type="InterPro" id="IPR011538">
    <property type="entry name" value="Nuo51_FMN-bd"/>
</dbReference>
<dbReference type="Pfam" id="PF01512">
    <property type="entry name" value="Complex1_51K"/>
    <property type="match status" value="1"/>
</dbReference>
<proteinExistence type="inferred from homology"/>
<keyword evidence="9" id="KW-0411">Iron-sulfur</keyword>
<dbReference type="PANTHER" id="PTHR11780">
    <property type="entry name" value="NADH-UBIQUINONE OXIDOREDUCTASE FLAVOPROTEIN 1 NDUFV1"/>
    <property type="match status" value="1"/>
</dbReference>
<dbReference type="InterPro" id="IPR050837">
    <property type="entry name" value="ComplexI_51kDa_subunit"/>
</dbReference>
<feature type="region of interest" description="Disordered" evidence="10">
    <location>
        <begin position="1"/>
        <end position="28"/>
    </location>
</feature>
<evidence type="ECO:0000256" key="8">
    <source>
        <dbReference type="ARBA" id="ARBA00023004"/>
    </source>
</evidence>
<dbReference type="SUPFAM" id="SSF140490">
    <property type="entry name" value="Nqo1C-terminal domain-like"/>
    <property type="match status" value="1"/>
</dbReference>
<dbReference type="PANTHER" id="PTHR11780:SF10">
    <property type="entry name" value="NADH DEHYDROGENASE [UBIQUINONE] FLAVOPROTEIN 1, MITOCHONDRIAL"/>
    <property type="match status" value="1"/>
</dbReference>
<dbReference type="SMART" id="SM00928">
    <property type="entry name" value="NADH_4Fe-4S"/>
    <property type="match status" value="1"/>
</dbReference>
<keyword evidence="7" id="KW-0479">Metal-binding</keyword>
<organism evidence="12 13">
    <name type="scientific">Trebonia kvetii</name>
    <dbReference type="NCBI Taxonomy" id="2480626"/>
    <lineage>
        <taxon>Bacteria</taxon>
        <taxon>Bacillati</taxon>
        <taxon>Actinomycetota</taxon>
        <taxon>Actinomycetes</taxon>
        <taxon>Streptosporangiales</taxon>
        <taxon>Treboniaceae</taxon>
        <taxon>Trebonia</taxon>
    </lineage>
</organism>
<accession>A0A6P2C7G7</accession>
<dbReference type="GO" id="GO:0045333">
    <property type="term" value="P:cellular respiration"/>
    <property type="evidence" value="ECO:0007669"/>
    <property type="project" value="TreeGrafter"/>
</dbReference>
<keyword evidence="5" id="KW-0285">Flavoprotein</keyword>